<accession>A0ABZ2E5Y3</accession>
<dbReference type="Proteomes" id="UP001318120">
    <property type="component" value="Chromosome"/>
</dbReference>
<keyword evidence="2" id="KW-0472">Membrane</keyword>
<keyword evidence="1" id="KW-0732">Signal</keyword>
<dbReference type="PROSITE" id="PS51257">
    <property type="entry name" value="PROKAR_LIPOPROTEIN"/>
    <property type="match status" value="1"/>
</dbReference>
<keyword evidence="5" id="KW-1185">Reference proteome</keyword>
<evidence type="ECO:0000313" key="4">
    <source>
        <dbReference type="EMBL" id="WWC41134.1"/>
    </source>
</evidence>
<dbReference type="GeneID" id="93113509"/>
<feature type="domain" description="Outer membrane protein assembly factor BamE" evidence="3">
    <location>
        <begin position="22"/>
        <end position="94"/>
    </location>
</feature>
<evidence type="ECO:0000259" key="3">
    <source>
        <dbReference type="Pfam" id="PF04355"/>
    </source>
</evidence>
<evidence type="ECO:0000313" key="5">
    <source>
        <dbReference type="Proteomes" id="UP001318120"/>
    </source>
</evidence>
<dbReference type="EMBL" id="CP144916">
    <property type="protein sequence ID" value="WWC41134.1"/>
    <property type="molecule type" value="Genomic_DNA"/>
</dbReference>
<organism evidence="4 5">
    <name type="scientific">Campylobacter vicugnae</name>
    <dbReference type="NCBI Taxonomy" id="1660076"/>
    <lineage>
        <taxon>Bacteria</taxon>
        <taxon>Pseudomonadati</taxon>
        <taxon>Campylobacterota</taxon>
        <taxon>Epsilonproteobacteria</taxon>
        <taxon>Campylobacterales</taxon>
        <taxon>Campylobacteraceae</taxon>
        <taxon>Campylobacter</taxon>
    </lineage>
</organism>
<dbReference type="InterPro" id="IPR037873">
    <property type="entry name" value="BamE-like"/>
</dbReference>
<dbReference type="Pfam" id="PF04355">
    <property type="entry name" value="BamE"/>
    <property type="match status" value="1"/>
</dbReference>
<gene>
    <name evidence="4" type="primary">bamE</name>
    <name evidence="4" type="ORF">CVIC9261_05325</name>
</gene>
<evidence type="ECO:0000256" key="1">
    <source>
        <dbReference type="ARBA" id="ARBA00022729"/>
    </source>
</evidence>
<name>A0ABZ2E5Y3_9BACT</name>
<sequence>MLKLFATIITALIVSGCAYTTGTEVKPQAMEQIRLNKSTKSDVERVIGYPPRKQNFGKGEIWYYDYQAISYIPFAGNKNETAVFEFNSKGVVTKKYKANKAGNPLTN</sequence>
<protein>
    <submittedName>
        <fullName evidence="4">Outer membrane protein assembly factor BamE</fullName>
    </submittedName>
</protein>
<dbReference type="Gene3D" id="3.30.1450.10">
    <property type="match status" value="1"/>
</dbReference>
<dbReference type="RefSeq" id="WP_086256186.1">
    <property type="nucleotide sequence ID" value="NZ_CP018793.1"/>
</dbReference>
<proteinExistence type="predicted"/>
<reference evidence="4 5" key="1">
    <citation type="journal article" date="2017" name="Genome Biol. Evol.">
        <title>Comparative Genomic Analysis Identifies a Campylobacter Clade Deficient in Selenium Metabolism.</title>
        <authorList>
            <person name="Miller W.G."/>
            <person name="Yee E."/>
            <person name="Lopes B.S."/>
            <person name="Chapman M.H."/>
            <person name="Huynh S."/>
            <person name="Bono J.L."/>
            <person name="Parker C.T."/>
            <person name="Strachan N.J.C."/>
            <person name="Forbes K.J."/>
        </authorList>
    </citation>
    <scope>NUCLEOTIDE SEQUENCE [LARGE SCALE GENOMIC DNA]</scope>
    <source>
        <strain evidence="4 5">RM9261</strain>
    </source>
</reference>
<evidence type="ECO:0000256" key="2">
    <source>
        <dbReference type="ARBA" id="ARBA00023136"/>
    </source>
</evidence>
<dbReference type="InterPro" id="IPR007450">
    <property type="entry name" value="BamE_dom"/>
</dbReference>